<accession>A0AAD4TDB6</accession>
<name>A0AAD4TDB6_9MAGN</name>
<protein>
    <submittedName>
        <fullName evidence="1">Uncharacterized protein</fullName>
    </submittedName>
</protein>
<dbReference type="AlphaFoldDB" id="A0AAD4TDB6"/>
<keyword evidence="2" id="KW-1185">Reference proteome</keyword>
<gene>
    <name evidence="1" type="ORF">MKW98_019237</name>
</gene>
<dbReference type="EMBL" id="JAJJMB010003267">
    <property type="protein sequence ID" value="KAI3948487.1"/>
    <property type="molecule type" value="Genomic_DNA"/>
</dbReference>
<proteinExistence type="predicted"/>
<dbReference type="Proteomes" id="UP001202328">
    <property type="component" value="Unassembled WGS sequence"/>
</dbReference>
<comment type="caution">
    <text evidence="1">The sequence shown here is derived from an EMBL/GenBank/DDBJ whole genome shotgun (WGS) entry which is preliminary data.</text>
</comment>
<evidence type="ECO:0000313" key="2">
    <source>
        <dbReference type="Proteomes" id="UP001202328"/>
    </source>
</evidence>
<sequence length="68" mass="7717">MGIKGLTLEECKNYTLPVSTSMVVFSEQYKEEIVHSISKFDEKVQLDRNFATSFVVLCFTSHASLLLI</sequence>
<organism evidence="1 2">
    <name type="scientific">Papaver atlanticum</name>
    <dbReference type="NCBI Taxonomy" id="357466"/>
    <lineage>
        <taxon>Eukaryota</taxon>
        <taxon>Viridiplantae</taxon>
        <taxon>Streptophyta</taxon>
        <taxon>Embryophyta</taxon>
        <taxon>Tracheophyta</taxon>
        <taxon>Spermatophyta</taxon>
        <taxon>Magnoliopsida</taxon>
        <taxon>Ranunculales</taxon>
        <taxon>Papaveraceae</taxon>
        <taxon>Papaveroideae</taxon>
        <taxon>Papaver</taxon>
    </lineage>
</organism>
<evidence type="ECO:0000313" key="1">
    <source>
        <dbReference type="EMBL" id="KAI3948487.1"/>
    </source>
</evidence>
<reference evidence="1" key="1">
    <citation type="submission" date="2022-04" db="EMBL/GenBank/DDBJ databases">
        <title>A functionally conserved STORR gene fusion in Papaver species that diverged 16.8 million years ago.</title>
        <authorList>
            <person name="Catania T."/>
        </authorList>
    </citation>
    <scope>NUCLEOTIDE SEQUENCE</scope>
    <source>
        <strain evidence="1">S-188037</strain>
    </source>
</reference>